<keyword evidence="3 10" id="KW-0597">Phosphoprotein</keyword>
<keyword evidence="9" id="KW-0804">Transcription</keyword>
<dbReference type="InterPro" id="IPR025943">
    <property type="entry name" value="Sigma_54_int_dom_ATP-bd_2"/>
</dbReference>
<dbReference type="CDD" id="cd00009">
    <property type="entry name" value="AAA"/>
    <property type="match status" value="1"/>
</dbReference>
<organism evidence="13 14">
    <name type="scientific">candidate division TA06 bacterium 34_109</name>
    <dbReference type="NCBI Taxonomy" id="1635277"/>
    <lineage>
        <taxon>Bacteria</taxon>
        <taxon>Bacteria division TA06</taxon>
    </lineage>
</organism>
<dbReference type="PRINTS" id="PR01590">
    <property type="entry name" value="HTHFIS"/>
</dbReference>
<dbReference type="PROSITE" id="PS00676">
    <property type="entry name" value="SIGMA54_INTERACT_2"/>
    <property type="match status" value="1"/>
</dbReference>
<keyword evidence="4" id="KW-0547">Nucleotide-binding</keyword>
<dbReference type="PANTHER" id="PTHR32071">
    <property type="entry name" value="TRANSCRIPTIONAL REGULATORY PROTEIN"/>
    <property type="match status" value="1"/>
</dbReference>
<keyword evidence="2" id="KW-0963">Cytoplasm</keyword>
<keyword evidence="8" id="KW-0010">Activator</keyword>
<evidence type="ECO:0000256" key="9">
    <source>
        <dbReference type="ARBA" id="ARBA00023163"/>
    </source>
</evidence>
<dbReference type="SMART" id="SM00448">
    <property type="entry name" value="REC"/>
    <property type="match status" value="1"/>
</dbReference>
<dbReference type="FunFam" id="1.10.8.60:FF:000014">
    <property type="entry name" value="DNA-binding transcriptional regulator NtrC"/>
    <property type="match status" value="1"/>
</dbReference>
<evidence type="ECO:0000256" key="6">
    <source>
        <dbReference type="ARBA" id="ARBA00023015"/>
    </source>
</evidence>
<evidence type="ECO:0000256" key="5">
    <source>
        <dbReference type="ARBA" id="ARBA00022840"/>
    </source>
</evidence>
<dbReference type="Pfam" id="PF00158">
    <property type="entry name" value="Sigma54_activat"/>
    <property type="match status" value="1"/>
</dbReference>
<dbReference type="InterPro" id="IPR009057">
    <property type="entry name" value="Homeodomain-like_sf"/>
</dbReference>
<dbReference type="Gene3D" id="1.10.8.60">
    <property type="match status" value="1"/>
</dbReference>
<accession>A0A101HZW5</accession>
<dbReference type="InterPro" id="IPR025662">
    <property type="entry name" value="Sigma_54_int_dom_ATP-bd_1"/>
</dbReference>
<comment type="caution">
    <text evidence="13">The sequence shown here is derived from an EMBL/GenBank/DDBJ whole genome shotgun (WGS) entry which is preliminary data.</text>
</comment>
<dbReference type="InterPro" id="IPR058031">
    <property type="entry name" value="AAA_lid_NorR"/>
</dbReference>
<dbReference type="Pfam" id="PF02954">
    <property type="entry name" value="HTH_8"/>
    <property type="match status" value="1"/>
</dbReference>
<keyword evidence="5" id="KW-0067">ATP-binding</keyword>
<dbReference type="InterPro" id="IPR003593">
    <property type="entry name" value="AAA+_ATPase"/>
</dbReference>
<evidence type="ECO:0000256" key="3">
    <source>
        <dbReference type="ARBA" id="ARBA00022553"/>
    </source>
</evidence>
<dbReference type="GO" id="GO:0006355">
    <property type="term" value="P:regulation of DNA-templated transcription"/>
    <property type="evidence" value="ECO:0007669"/>
    <property type="project" value="InterPro"/>
</dbReference>
<dbReference type="SMART" id="SM00382">
    <property type="entry name" value="AAA"/>
    <property type="match status" value="1"/>
</dbReference>
<dbReference type="InterPro" id="IPR001789">
    <property type="entry name" value="Sig_transdc_resp-reg_receiver"/>
</dbReference>
<evidence type="ECO:0000256" key="4">
    <source>
        <dbReference type="ARBA" id="ARBA00022741"/>
    </source>
</evidence>
<dbReference type="PROSITE" id="PS00675">
    <property type="entry name" value="SIGMA54_INTERACT_1"/>
    <property type="match status" value="1"/>
</dbReference>
<feature type="domain" description="Sigma-54 factor interaction" evidence="11">
    <location>
        <begin position="142"/>
        <end position="371"/>
    </location>
</feature>
<dbReference type="Proteomes" id="UP000053467">
    <property type="component" value="Unassembled WGS sequence"/>
</dbReference>
<dbReference type="FunFam" id="3.40.50.2300:FF:000018">
    <property type="entry name" value="DNA-binding transcriptional regulator NtrC"/>
    <property type="match status" value="1"/>
</dbReference>
<feature type="modified residue" description="4-aspartylphosphate" evidence="10">
    <location>
        <position position="52"/>
    </location>
</feature>
<evidence type="ECO:0000256" key="1">
    <source>
        <dbReference type="ARBA" id="ARBA00004496"/>
    </source>
</evidence>
<dbReference type="AlphaFoldDB" id="A0A101HZW5"/>
<sequence>MNKIMVVDDEESIRIMLKRVLSGNQYEIEEAVNGREALQKIKREKYSAILLDLKMPEMSGLQVIEKLKEMDINTPIIMMSAYGTIPEAVEAMKSGAMDYLVKPFDLDELRMTLNRLIREDEIRYENQYYREEEERRFNFKEIVGQSAAMKKVLEMVKMVAPLPTTVLITGESGTGKELIARAIHKNSPRQEKPFVVANCVAFAPNILESELFGHEKGAFTGANNRRIGRFEMAHGGTLFLDEIGEISLTTQTKLLRAVQEKEFERVGSSTSIKVEVRIVTATNKNLEKEVKENRFREDLFYRLNVFRIEVPPLRERKEDIPLLVDHFIKKYNQILNKRVSGISPEALSMLIDYSYPGNIRELENIIERAMIMSTQNMIEKDLFFLAQGSSNQQTGTLKEMEKEMIKKSLIQNKGNRTKAAKCLGMSRRNLQLKLKEYDIDIKYEKENK</sequence>
<dbReference type="Gene3D" id="3.40.50.300">
    <property type="entry name" value="P-loop containing nucleotide triphosphate hydrolases"/>
    <property type="match status" value="1"/>
</dbReference>
<evidence type="ECO:0000313" key="14">
    <source>
        <dbReference type="Proteomes" id="UP000053467"/>
    </source>
</evidence>
<dbReference type="InterPro" id="IPR025944">
    <property type="entry name" value="Sigma_54_int_dom_CS"/>
</dbReference>
<reference evidence="14" key="1">
    <citation type="journal article" date="2015" name="MBio">
        <title>Genome-Resolved Metagenomic Analysis Reveals Roles for Candidate Phyla and Other Microbial Community Members in Biogeochemical Transformations in Oil Reservoirs.</title>
        <authorList>
            <person name="Hu P."/>
            <person name="Tom L."/>
            <person name="Singh A."/>
            <person name="Thomas B.C."/>
            <person name="Baker B.J."/>
            <person name="Piceno Y.M."/>
            <person name="Andersen G.L."/>
            <person name="Banfield J.F."/>
        </authorList>
    </citation>
    <scope>NUCLEOTIDE SEQUENCE [LARGE SCALE GENOMIC DNA]</scope>
</reference>
<dbReference type="GO" id="GO:0043565">
    <property type="term" value="F:sequence-specific DNA binding"/>
    <property type="evidence" value="ECO:0007669"/>
    <property type="project" value="InterPro"/>
</dbReference>
<dbReference type="PROSITE" id="PS50045">
    <property type="entry name" value="SIGMA54_INTERACT_4"/>
    <property type="match status" value="1"/>
</dbReference>
<evidence type="ECO:0000256" key="8">
    <source>
        <dbReference type="ARBA" id="ARBA00023159"/>
    </source>
</evidence>
<dbReference type="GO" id="GO:0005524">
    <property type="term" value="F:ATP binding"/>
    <property type="evidence" value="ECO:0007669"/>
    <property type="project" value="UniProtKB-KW"/>
</dbReference>
<evidence type="ECO:0000256" key="10">
    <source>
        <dbReference type="PROSITE-ProRule" id="PRU00169"/>
    </source>
</evidence>
<dbReference type="FunFam" id="3.40.50.300:FF:000006">
    <property type="entry name" value="DNA-binding transcriptional regulator NtrC"/>
    <property type="match status" value="1"/>
</dbReference>
<comment type="subcellular location">
    <subcellularLocation>
        <location evidence="1">Cytoplasm</location>
    </subcellularLocation>
</comment>
<name>A0A101HZW5_UNCT6</name>
<feature type="domain" description="Response regulatory" evidence="12">
    <location>
        <begin position="3"/>
        <end position="117"/>
    </location>
</feature>
<dbReference type="PROSITE" id="PS50110">
    <property type="entry name" value="RESPONSE_REGULATORY"/>
    <property type="match status" value="1"/>
</dbReference>
<dbReference type="Gene3D" id="1.10.10.60">
    <property type="entry name" value="Homeodomain-like"/>
    <property type="match status" value="1"/>
</dbReference>
<evidence type="ECO:0000259" key="12">
    <source>
        <dbReference type="PROSITE" id="PS50110"/>
    </source>
</evidence>
<dbReference type="PROSITE" id="PS00688">
    <property type="entry name" value="SIGMA54_INTERACT_3"/>
    <property type="match status" value="1"/>
</dbReference>
<evidence type="ECO:0000256" key="2">
    <source>
        <dbReference type="ARBA" id="ARBA00022490"/>
    </source>
</evidence>
<dbReference type="Pfam" id="PF25601">
    <property type="entry name" value="AAA_lid_14"/>
    <property type="match status" value="1"/>
</dbReference>
<dbReference type="InterPro" id="IPR002078">
    <property type="entry name" value="Sigma_54_int"/>
</dbReference>
<dbReference type="Pfam" id="PF00072">
    <property type="entry name" value="Response_reg"/>
    <property type="match status" value="1"/>
</dbReference>
<dbReference type="SUPFAM" id="SSF52172">
    <property type="entry name" value="CheY-like"/>
    <property type="match status" value="1"/>
</dbReference>
<dbReference type="InterPro" id="IPR027417">
    <property type="entry name" value="P-loop_NTPase"/>
</dbReference>
<dbReference type="EMBL" id="LGGX01000031">
    <property type="protein sequence ID" value="KUK86045.1"/>
    <property type="molecule type" value="Genomic_DNA"/>
</dbReference>
<proteinExistence type="predicted"/>
<dbReference type="SUPFAM" id="SSF52540">
    <property type="entry name" value="P-loop containing nucleoside triphosphate hydrolases"/>
    <property type="match status" value="1"/>
</dbReference>
<dbReference type="Gene3D" id="3.40.50.2300">
    <property type="match status" value="1"/>
</dbReference>
<keyword evidence="6" id="KW-0805">Transcription regulation</keyword>
<dbReference type="SUPFAM" id="SSF46689">
    <property type="entry name" value="Homeodomain-like"/>
    <property type="match status" value="1"/>
</dbReference>
<evidence type="ECO:0000256" key="7">
    <source>
        <dbReference type="ARBA" id="ARBA00023125"/>
    </source>
</evidence>
<dbReference type="GO" id="GO:0000160">
    <property type="term" value="P:phosphorelay signal transduction system"/>
    <property type="evidence" value="ECO:0007669"/>
    <property type="project" value="InterPro"/>
</dbReference>
<gene>
    <name evidence="13" type="ORF">XE03_1747</name>
</gene>
<keyword evidence="7 13" id="KW-0238">DNA-binding</keyword>
<dbReference type="GO" id="GO:0005737">
    <property type="term" value="C:cytoplasm"/>
    <property type="evidence" value="ECO:0007669"/>
    <property type="project" value="UniProtKB-SubCell"/>
</dbReference>
<evidence type="ECO:0000313" key="13">
    <source>
        <dbReference type="EMBL" id="KUK86045.1"/>
    </source>
</evidence>
<dbReference type="InterPro" id="IPR011006">
    <property type="entry name" value="CheY-like_superfamily"/>
</dbReference>
<evidence type="ECO:0000259" key="11">
    <source>
        <dbReference type="PROSITE" id="PS50045"/>
    </source>
</evidence>
<protein>
    <submittedName>
        <fullName evidence="13">Response regulator with CheY-like receiver, AAA-type ATPase, and DNA-binding domain</fullName>
    </submittedName>
</protein>
<dbReference type="InterPro" id="IPR002197">
    <property type="entry name" value="HTH_Fis"/>
</dbReference>